<dbReference type="GeneID" id="38787197"/>
<reference evidence="1 2" key="1">
    <citation type="journal article" date="2018" name="Sci. Rep.">
        <title>Genome sequence of the cauliflower mushroom Sparassis crispa (Hanabiratake) and its association with beneficial usage.</title>
        <authorList>
            <person name="Kiyama R."/>
            <person name="Furutani Y."/>
            <person name="Kawaguchi K."/>
            <person name="Nakanishi T."/>
        </authorList>
    </citation>
    <scope>NUCLEOTIDE SEQUENCE [LARGE SCALE GENOMIC DNA]</scope>
</reference>
<keyword evidence="2" id="KW-1185">Reference proteome</keyword>
<organism evidence="1 2">
    <name type="scientific">Sparassis crispa</name>
    <dbReference type="NCBI Taxonomy" id="139825"/>
    <lineage>
        <taxon>Eukaryota</taxon>
        <taxon>Fungi</taxon>
        <taxon>Dikarya</taxon>
        <taxon>Basidiomycota</taxon>
        <taxon>Agaricomycotina</taxon>
        <taxon>Agaricomycetes</taxon>
        <taxon>Polyporales</taxon>
        <taxon>Sparassidaceae</taxon>
        <taxon>Sparassis</taxon>
    </lineage>
</organism>
<dbReference type="RefSeq" id="XP_027621193.1">
    <property type="nucleotide sequence ID" value="XM_027765392.1"/>
</dbReference>
<dbReference type="EMBL" id="BFAD01000022">
    <property type="protein sequence ID" value="GBE90280.1"/>
    <property type="molecule type" value="Genomic_DNA"/>
</dbReference>
<proteinExistence type="predicted"/>
<evidence type="ECO:0000313" key="2">
    <source>
        <dbReference type="Proteomes" id="UP000287166"/>
    </source>
</evidence>
<dbReference type="AlphaFoldDB" id="A0A401H7I4"/>
<protein>
    <submittedName>
        <fullName evidence="1">Uncharacterized protein</fullName>
    </submittedName>
</protein>
<accession>A0A401H7I4</accession>
<evidence type="ECO:0000313" key="1">
    <source>
        <dbReference type="EMBL" id="GBE90280.1"/>
    </source>
</evidence>
<sequence>MHKGGHRHRSFLRGVHFALMALGPWEGRAVAFVLGCEIGALCLRITLASSASTLSMCLALGEPDEVDVLLETHAEVVIQPQ</sequence>
<name>A0A401H7I4_9APHY</name>
<dbReference type="InParanoid" id="A0A401H7I4"/>
<dbReference type="OrthoDB" id="3233375at2759"/>
<gene>
    <name evidence="1" type="ORF">SCP_2200010</name>
</gene>
<comment type="caution">
    <text evidence="1">The sequence shown here is derived from an EMBL/GenBank/DDBJ whole genome shotgun (WGS) entry which is preliminary data.</text>
</comment>
<dbReference type="Proteomes" id="UP000287166">
    <property type="component" value="Unassembled WGS sequence"/>
</dbReference>